<evidence type="ECO:0000256" key="7">
    <source>
        <dbReference type="PROSITE-ProRule" id="PRU10015"/>
    </source>
</evidence>
<dbReference type="SUPFAM" id="SSF50249">
    <property type="entry name" value="Nucleic acid-binding proteins"/>
    <property type="match status" value="1"/>
</dbReference>
<keyword evidence="4 6" id="KW-0949">S-adenosyl-L-methionine</keyword>
<dbReference type="AlphaFoldDB" id="A0A1G7ZP05"/>
<reference evidence="10" key="1">
    <citation type="submission" date="2016-10" db="EMBL/GenBank/DDBJ databases">
        <authorList>
            <person name="Varghese N."/>
            <person name="Submissions S."/>
        </authorList>
    </citation>
    <scope>NUCLEOTIDE SEQUENCE [LARGE SCALE GENOMIC DNA]</scope>
    <source>
        <strain evidence="10">930I</strain>
    </source>
</reference>
<dbReference type="PROSITE" id="PS01231">
    <property type="entry name" value="TRMA_2"/>
    <property type="match status" value="1"/>
</dbReference>
<dbReference type="GO" id="GO:0070041">
    <property type="term" value="F:rRNA (uridine-C5-)-methyltransferase activity"/>
    <property type="evidence" value="ECO:0007669"/>
    <property type="project" value="TreeGrafter"/>
</dbReference>
<evidence type="ECO:0000256" key="6">
    <source>
        <dbReference type="PROSITE-ProRule" id="PRU01024"/>
    </source>
</evidence>
<dbReference type="OrthoDB" id="9804590at2"/>
<feature type="domain" description="TRAM" evidence="8">
    <location>
        <begin position="16"/>
        <end position="77"/>
    </location>
</feature>
<dbReference type="InterPro" id="IPR010280">
    <property type="entry name" value="U5_MeTrfase_fam"/>
</dbReference>
<dbReference type="PROSITE" id="PS50926">
    <property type="entry name" value="TRAM"/>
    <property type="match status" value="1"/>
</dbReference>
<evidence type="ECO:0000256" key="2">
    <source>
        <dbReference type="ARBA" id="ARBA00022603"/>
    </source>
</evidence>
<keyword evidence="1" id="KW-0408">Iron</keyword>
<dbReference type="InterPro" id="IPR029063">
    <property type="entry name" value="SAM-dependent_MTases_sf"/>
</dbReference>
<dbReference type="Gene3D" id="2.40.50.1070">
    <property type="match status" value="1"/>
</dbReference>
<evidence type="ECO:0000256" key="3">
    <source>
        <dbReference type="ARBA" id="ARBA00022679"/>
    </source>
</evidence>
<keyword evidence="1" id="KW-0479">Metal-binding</keyword>
<evidence type="ECO:0000256" key="5">
    <source>
        <dbReference type="ARBA" id="ARBA00023014"/>
    </source>
</evidence>
<feature type="binding site" evidence="6">
    <location>
        <position position="306"/>
    </location>
    <ligand>
        <name>S-adenosyl-L-methionine</name>
        <dbReference type="ChEBI" id="CHEBI:59789"/>
    </ligand>
</feature>
<feature type="binding site" evidence="6">
    <location>
        <position position="278"/>
    </location>
    <ligand>
        <name>S-adenosyl-L-methionine</name>
        <dbReference type="ChEBI" id="CHEBI:59789"/>
    </ligand>
</feature>
<dbReference type="STRING" id="83401.SAMN05421742_104171"/>
<dbReference type="EMBL" id="FNCV01000004">
    <property type="protein sequence ID" value="SDH10453.1"/>
    <property type="molecule type" value="Genomic_DNA"/>
</dbReference>
<dbReference type="Gene3D" id="2.40.50.140">
    <property type="entry name" value="Nucleic acid-binding proteins"/>
    <property type="match status" value="1"/>
</dbReference>
<feature type="active site" description="Nucleophile" evidence="6">
    <location>
        <position position="401"/>
    </location>
</feature>
<dbReference type="InterPro" id="IPR030390">
    <property type="entry name" value="MeTrfase_TrmA_AS"/>
</dbReference>
<protein>
    <submittedName>
        <fullName evidence="9">23S rRNA (Uracil1939-C5)-methyltransferase</fullName>
    </submittedName>
</protein>
<dbReference type="PROSITE" id="PS01230">
    <property type="entry name" value="TRMA_1"/>
    <property type="match status" value="1"/>
</dbReference>
<keyword evidence="1" id="KW-0004">4Fe-4S</keyword>
<evidence type="ECO:0000313" key="10">
    <source>
        <dbReference type="Proteomes" id="UP000217076"/>
    </source>
</evidence>
<dbReference type="InterPro" id="IPR002792">
    <property type="entry name" value="TRAM_dom"/>
</dbReference>
<accession>A0A1G7ZP05</accession>
<keyword evidence="10" id="KW-1185">Reference proteome</keyword>
<sequence>MSRRPRPRGAAAGSPKRRVATESAAIDVIIDSLGARGDGLARLGDAPLYVAGALPGERVSVRPGARRGDGRVGRLEAVLEASADRVAPPCPLAHPGGCGGCTLQHLAPAAVQTEKRRLVATALTRAGLDPALVAAPLAVPPGRRQRASLSGKRIGKGVVLGFQAAASHDVIAVGHCPALHPDLDRLLGPLAELLAGLTTFRAGGVRLQRANPGPEVLIDLAAPPDLKARQELAAFAETQRLGRLAVNSPEGLEPVADHAPWIELGGVPVGLPPGSFLQPSAEGAALLGGLAVAALAPLDGRLADLFAGLGTLTLPLAAAGRAVHAVEAEAAPLKALAGAAGRAGLAVTTEARDLFRRPLAGAELAGLAGLVFDPPRAGALAQAEALAEAARRPLRLLAVSCNPATLARDLARLVDGGHRVRTVLPIDQFPWTAHVEAMAIVDQAPGLPLPDLERFRN</sequence>
<name>A0A1G7ZP05_9PROT</name>
<keyword evidence="5" id="KW-0411">Iron-sulfur</keyword>
<gene>
    <name evidence="9" type="ORF">SAMN05421742_104171</name>
</gene>
<dbReference type="SUPFAM" id="SSF53335">
    <property type="entry name" value="S-adenosyl-L-methionine-dependent methyltransferases"/>
    <property type="match status" value="1"/>
</dbReference>
<dbReference type="GO" id="GO:0070475">
    <property type="term" value="P:rRNA base methylation"/>
    <property type="evidence" value="ECO:0007669"/>
    <property type="project" value="TreeGrafter"/>
</dbReference>
<keyword evidence="3 6" id="KW-0808">Transferase</keyword>
<evidence type="ECO:0000313" key="9">
    <source>
        <dbReference type="EMBL" id="SDH10453.1"/>
    </source>
</evidence>
<evidence type="ECO:0000259" key="8">
    <source>
        <dbReference type="PROSITE" id="PS50926"/>
    </source>
</evidence>
<dbReference type="Pfam" id="PF05958">
    <property type="entry name" value="tRNA_U5-meth_tr"/>
    <property type="match status" value="1"/>
</dbReference>
<dbReference type="InterPro" id="IPR030391">
    <property type="entry name" value="MeTrfase_TrmA_CS"/>
</dbReference>
<evidence type="ECO:0000256" key="4">
    <source>
        <dbReference type="ARBA" id="ARBA00022691"/>
    </source>
</evidence>
<dbReference type="PANTHER" id="PTHR11061">
    <property type="entry name" value="RNA M5U METHYLTRANSFERASE"/>
    <property type="match status" value="1"/>
</dbReference>
<keyword evidence="2 6" id="KW-0489">Methyltransferase</keyword>
<dbReference type="RefSeq" id="WP_092617932.1">
    <property type="nucleotide sequence ID" value="NZ_FNCV01000004.1"/>
</dbReference>
<proteinExistence type="inferred from homology"/>
<dbReference type="InterPro" id="IPR012340">
    <property type="entry name" value="NA-bd_OB-fold"/>
</dbReference>
<comment type="similarity">
    <text evidence="6">Belongs to the class I-like SAM-binding methyltransferase superfamily. RNA M5U methyltransferase family.</text>
</comment>
<evidence type="ECO:0000256" key="1">
    <source>
        <dbReference type="ARBA" id="ARBA00022485"/>
    </source>
</evidence>
<dbReference type="Proteomes" id="UP000217076">
    <property type="component" value="Unassembled WGS sequence"/>
</dbReference>
<dbReference type="Gene3D" id="3.40.50.150">
    <property type="entry name" value="Vaccinia Virus protein VP39"/>
    <property type="match status" value="1"/>
</dbReference>
<dbReference type="PANTHER" id="PTHR11061:SF49">
    <property type="entry name" value="23S RRNA (URACIL(1939)-C(5))-METHYLTRANSFERASE RLMD"/>
    <property type="match status" value="1"/>
</dbReference>
<feature type="active site" evidence="7">
    <location>
        <position position="401"/>
    </location>
</feature>
<feature type="binding site" evidence="6">
    <location>
        <position position="327"/>
    </location>
    <ligand>
        <name>S-adenosyl-L-methionine</name>
        <dbReference type="ChEBI" id="CHEBI:59789"/>
    </ligand>
</feature>
<dbReference type="PROSITE" id="PS51687">
    <property type="entry name" value="SAM_MT_RNA_M5U"/>
    <property type="match status" value="1"/>
</dbReference>
<organism evidence="9 10">
    <name type="scientific">Roseospirillum parvum</name>
    <dbReference type="NCBI Taxonomy" id="83401"/>
    <lineage>
        <taxon>Bacteria</taxon>
        <taxon>Pseudomonadati</taxon>
        <taxon>Pseudomonadota</taxon>
        <taxon>Alphaproteobacteria</taxon>
        <taxon>Rhodospirillales</taxon>
        <taxon>Rhodospirillaceae</taxon>
        <taxon>Roseospirillum</taxon>
    </lineage>
</organism>
<feature type="binding site" evidence="6">
    <location>
        <position position="373"/>
    </location>
    <ligand>
        <name>S-adenosyl-L-methionine</name>
        <dbReference type="ChEBI" id="CHEBI:59789"/>
    </ligand>
</feature>
<dbReference type="GO" id="GO:0051539">
    <property type="term" value="F:4 iron, 4 sulfur cluster binding"/>
    <property type="evidence" value="ECO:0007669"/>
    <property type="project" value="UniProtKB-KW"/>
</dbReference>